<dbReference type="InterPro" id="IPR032710">
    <property type="entry name" value="NTF2-like_dom_sf"/>
</dbReference>
<evidence type="ECO:0000313" key="3">
    <source>
        <dbReference type="Proteomes" id="UP001305779"/>
    </source>
</evidence>
<dbReference type="SUPFAM" id="SSF54427">
    <property type="entry name" value="NTF2-like"/>
    <property type="match status" value="1"/>
</dbReference>
<evidence type="ECO:0000313" key="2">
    <source>
        <dbReference type="EMBL" id="KAK4496748.1"/>
    </source>
</evidence>
<accession>A0ABR0E652</accession>
<evidence type="ECO:0008006" key="4">
    <source>
        <dbReference type="Google" id="ProtNLM"/>
    </source>
</evidence>
<evidence type="ECO:0000256" key="1">
    <source>
        <dbReference type="SAM" id="MobiDB-lite"/>
    </source>
</evidence>
<keyword evidence="3" id="KW-1185">Reference proteome</keyword>
<dbReference type="EMBL" id="JAXOVC010000010">
    <property type="protein sequence ID" value="KAK4496748.1"/>
    <property type="molecule type" value="Genomic_DNA"/>
</dbReference>
<comment type="caution">
    <text evidence="2">The sequence shown here is derived from an EMBL/GenBank/DDBJ whole genome shotgun (WGS) entry which is preliminary data.</text>
</comment>
<gene>
    <name evidence="2" type="ORF">PRZ48_012731</name>
</gene>
<dbReference type="Proteomes" id="UP001305779">
    <property type="component" value="Unassembled WGS sequence"/>
</dbReference>
<reference evidence="2 3" key="1">
    <citation type="journal article" date="2023" name="G3 (Bethesda)">
        <title>A chromosome-level genome assembly of Zasmidium syzygii isolated from banana leaves.</title>
        <authorList>
            <person name="van Westerhoven A.C."/>
            <person name="Mehrabi R."/>
            <person name="Talebi R."/>
            <person name="Steentjes M.B.F."/>
            <person name="Corcolon B."/>
            <person name="Chong P.A."/>
            <person name="Kema G.H.J."/>
            <person name="Seidl M.F."/>
        </authorList>
    </citation>
    <scope>NUCLEOTIDE SEQUENCE [LARGE SCALE GENOMIC DNA]</scope>
    <source>
        <strain evidence="2 3">P124</strain>
    </source>
</reference>
<protein>
    <recommendedName>
        <fullName evidence="4">SnoaL-like domain-containing protein</fullName>
    </recommendedName>
</protein>
<proteinExistence type="predicted"/>
<name>A0ABR0E652_ZASCE</name>
<sequence length="165" mass="18665">MEALFGNTYTQSTPQEPEPKGPLAKHLEQIIKNCEHAVNTRDFSLPSPKTWDHFSAQHLKASWSHSAIVSNAFNHVQGRNEFLETYKHLTEKWPEYHVSLTELDTHVRQKGTRADVYANAEVRGAPPGVVRTSVFVMEFAFDEEESRWVAVKMQGISGIESGAQE</sequence>
<organism evidence="2 3">
    <name type="scientific">Zasmidium cellare</name>
    <name type="common">Wine cellar mold</name>
    <name type="synonym">Racodium cellare</name>
    <dbReference type="NCBI Taxonomy" id="395010"/>
    <lineage>
        <taxon>Eukaryota</taxon>
        <taxon>Fungi</taxon>
        <taxon>Dikarya</taxon>
        <taxon>Ascomycota</taxon>
        <taxon>Pezizomycotina</taxon>
        <taxon>Dothideomycetes</taxon>
        <taxon>Dothideomycetidae</taxon>
        <taxon>Mycosphaerellales</taxon>
        <taxon>Mycosphaerellaceae</taxon>
        <taxon>Zasmidium</taxon>
    </lineage>
</organism>
<feature type="region of interest" description="Disordered" evidence="1">
    <location>
        <begin position="1"/>
        <end position="22"/>
    </location>
</feature>